<dbReference type="Gene3D" id="1.10.357.10">
    <property type="entry name" value="Tetracycline Repressor, domain 2"/>
    <property type="match status" value="1"/>
</dbReference>
<dbReference type="RefSeq" id="WP_070353445.1">
    <property type="nucleotide sequence ID" value="NZ_CP043474.1"/>
</dbReference>
<organism evidence="4 5">
    <name type="scientific">Mycolicibacterium grossiae</name>
    <dbReference type="NCBI Taxonomy" id="1552759"/>
    <lineage>
        <taxon>Bacteria</taxon>
        <taxon>Bacillati</taxon>
        <taxon>Actinomycetota</taxon>
        <taxon>Actinomycetes</taxon>
        <taxon>Mycobacteriales</taxon>
        <taxon>Mycobacteriaceae</taxon>
        <taxon>Mycolicibacterium</taxon>
    </lineage>
</organism>
<name>A0A1E8Q4R1_9MYCO</name>
<evidence type="ECO:0000313" key="5">
    <source>
        <dbReference type="Proteomes" id="UP000178953"/>
    </source>
</evidence>
<evidence type="ECO:0000256" key="2">
    <source>
        <dbReference type="PROSITE-ProRule" id="PRU00335"/>
    </source>
</evidence>
<dbReference type="AlphaFoldDB" id="A0A1E8Q4R1"/>
<evidence type="ECO:0000313" key="4">
    <source>
        <dbReference type="EMBL" id="OFJ53445.1"/>
    </source>
</evidence>
<proteinExistence type="predicted"/>
<evidence type="ECO:0000256" key="1">
    <source>
        <dbReference type="ARBA" id="ARBA00023125"/>
    </source>
</evidence>
<feature type="domain" description="HTH tetR-type" evidence="3">
    <location>
        <begin position="19"/>
        <end position="79"/>
    </location>
</feature>
<keyword evidence="1 2" id="KW-0238">DNA-binding</keyword>
<sequence>MSSSASDLTRVGVVHDLRSRPEQRVLHAAAQMLEESSDPDVTVAALAARARVAPMALRAHFPSLEAVYAEVYLQHVTALPLNIDPTASVHARVSAQVRAITVILAERPGLARACTRALLAADDPAVADVRARIAAEVRRRLAAALGTGAWPEVVATLETVFWGALLQAHAREIGYHTMARRLDTMLSLILTGDDR</sequence>
<dbReference type="SUPFAM" id="SSF46689">
    <property type="entry name" value="Homeodomain-like"/>
    <property type="match status" value="1"/>
</dbReference>
<dbReference type="InterPro" id="IPR001647">
    <property type="entry name" value="HTH_TetR"/>
</dbReference>
<accession>A0A1E8Q4R1</accession>
<protein>
    <submittedName>
        <fullName evidence="4">TetR family transcriptional regulator</fullName>
    </submittedName>
</protein>
<dbReference type="GO" id="GO:0003677">
    <property type="term" value="F:DNA binding"/>
    <property type="evidence" value="ECO:0007669"/>
    <property type="project" value="UniProtKB-UniRule"/>
</dbReference>
<gene>
    <name evidence="4" type="ORF">BEL07_12605</name>
</gene>
<reference evidence="4 5" key="1">
    <citation type="submission" date="2016-09" db="EMBL/GenBank/DDBJ databases">
        <title>genome sequence of Mycobacterium sp. 739 SCH.</title>
        <authorList>
            <person name="Greninger A.L."/>
            <person name="Qin X."/>
            <person name="Jerome K."/>
            <person name="Vora S."/>
            <person name="Quinn K."/>
        </authorList>
    </citation>
    <scope>NUCLEOTIDE SEQUENCE [LARGE SCALE GENOMIC DNA]</scope>
    <source>
        <strain evidence="4 5">SCH</strain>
    </source>
</reference>
<dbReference type="PROSITE" id="PS50977">
    <property type="entry name" value="HTH_TETR_2"/>
    <property type="match status" value="1"/>
</dbReference>
<dbReference type="OrthoDB" id="4718919at2"/>
<dbReference type="EMBL" id="MCHX01000025">
    <property type="protein sequence ID" value="OFJ53445.1"/>
    <property type="molecule type" value="Genomic_DNA"/>
</dbReference>
<feature type="DNA-binding region" description="H-T-H motif" evidence="2">
    <location>
        <begin position="42"/>
        <end position="61"/>
    </location>
</feature>
<dbReference type="InterPro" id="IPR009057">
    <property type="entry name" value="Homeodomain-like_sf"/>
</dbReference>
<comment type="caution">
    <text evidence="4">The sequence shown here is derived from an EMBL/GenBank/DDBJ whole genome shotgun (WGS) entry which is preliminary data.</text>
</comment>
<evidence type="ECO:0000259" key="3">
    <source>
        <dbReference type="PROSITE" id="PS50977"/>
    </source>
</evidence>
<keyword evidence="5" id="KW-1185">Reference proteome</keyword>
<dbReference type="Proteomes" id="UP000178953">
    <property type="component" value="Unassembled WGS sequence"/>
</dbReference>